<dbReference type="InterPro" id="IPR036509">
    <property type="entry name" value="Met_Sox_Rdtase_MsrA_sf"/>
</dbReference>
<protein>
    <recommendedName>
        <fullName evidence="2">peptide-methionine (S)-S-oxide reductase</fullName>
        <ecNumber evidence="2">1.8.4.11</ecNumber>
    </recommendedName>
    <alternativeName>
        <fullName evidence="4">Peptide-methionine (S)-S-oxide reductase</fullName>
    </alternativeName>
</protein>
<dbReference type="Pfam" id="PF01625">
    <property type="entry name" value="PMSR"/>
    <property type="match status" value="1"/>
</dbReference>
<evidence type="ECO:0000256" key="4">
    <source>
        <dbReference type="ARBA" id="ARBA00030643"/>
    </source>
</evidence>
<sequence>MYRKYFENKGLIDCRVGYSGGSSDSPDYKTVCSDTTGHAEVLQISFNPDQVTLNELLDFFFRMHDPTTLNQQGPDTGSQYRSVVFTHNEEQSRVAREVRDRIQKEFYPNHKIVTDIVPISVFWDAEDYHQLYLSKNPTGYACPSHFLRTKPQL</sequence>
<evidence type="ECO:0000259" key="5">
    <source>
        <dbReference type="Pfam" id="PF01625"/>
    </source>
</evidence>
<dbReference type="InterPro" id="IPR002569">
    <property type="entry name" value="Met_Sox_Rdtase_MsrA_dom"/>
</dbReference>
<comment type="similarity">
    <text evidence="1">Belongs to the MsrA Met sulfoxide reductase family.</text>
</comment>
<feature type="domain" description="Peptide methionine sulphoxide reductase MsrA" evidence="5">
    <location>
        <begin position="6"/>
        <end position="141"/>
    </location>
</feature>
<dbReference type="PANTHER" id="PTHR43774:SF1">
    <property type="entry name" value="PEPTIDE METHIONINE SULFOXIDE REDUCTASE MSRA 2"/>
    <property type="match status" value="1"/>
</dbReference>
<organism evidence="6 7">
    <name type="scientific">Geotrichum candidum</name>
    <name type="common">Oospora lactis</name>
    <name type="synonym">Dipodascus geotrichum</name>
    <dbReference type="NCBI Taxonomy" id="1173061"/>
    <lineage>
        <taxon>Eukaryota</taxon>
        <taxon>Fungi</taxon>
        <taxon>Dikarya</taxon>
        <taxon>Ascomycota</taxon>
        <taxon>Saccharomycotina</taxon>
        <taxon>Dipodascomycetes</taxon>
        <taxon>Dipodascales</taxon>
        <taxon>Dipodascaceae</taxon>
        <taxon>Geotrichum</taxon>
    </lineage>
</organism>
<accession>A0A9P5G3G3</accession>
<reference evidence="6" key="2">
    <citation type="submission" date="2020-01" db="EMBL/GenBank/DDBJ databases">
        <authorList>
            <person name="Perkins V."/>
            <person name="Lessard M.-H."/>
            <person name="Dugat-Bony E."/>
            <person name="Frenette M."/>
            <person name="Labrie S."/>
        </authorList>
    </citation>
    <scope>NUCLEOTIDE SEQUENCE</scope>
    <source>
        <strain evidence="6">LMA-70</strain>
    </source>
</reference>
<dbReference type="SUPFAM" id="SSF55068">
    <property type="entry name" value="Peptide methionine sulfoxide reductase"/>
    <property type="match status" value="1"/>
</dbReference>
<dbReference type="HAMAP" id="MF_01401">
    <property type="entry name" value="MsrA"/>
    <property type="match status" value="1"/>
</dbReference>
<keyword evidence="3" id="KW-0560">Oxidoreductase</keyword>
<dbReference type="Gene3D" id="3.30.1060.10">
    <property type="entry name" value="Peptide methionine sulphoxide reductase MsrA"/>
    <property type="match status" value="1"/>
</dbReference>
<name>A0A9P5G3G3_GEOCN</name>
<reference evidence="6" key="1">
    <citation type="journal article" date="2020" name="Front. Microbiol.">
        <title>Phenotypic and Genetic Characterization of the Cheese Ripening Yeast Geotrichum candidum.</title>
        <authorList>
            <person name="Perkins V."/>
            <person name="Vignola S."/>
            <person name="Lessard M.H."/>
            <person name="Plante P.L."/>
            <person name="Corbeil J."/>
            <person name="Dugat-Bony E."/>
            <person name="Frenette M."/>
            <person name="Labrie S."/>
        </authorList>
    </citation>
    <scope>NUCLEOTIDE SEQUENCE</scope>
    <source>
        <strain evidence="6">LMA-70</strain>
    </source>
</reference>
<dbReference type="PANTHER" id="PTHR43774">
    <property type="entry name" value="PEPTIDE METHIONINE SULFOXIDE REDUCTASE"/>
    <property type="match status" value="1"/>
</dbReference>
<evidence type="ECO:0000256" key="2">
    <source>
        <dbReference type="ARBA" id="ARBA00012502"/>
    </source>
</evidence>
<dbReference type="GO" id="GO:0008113">
    <property type="term" value="F:peptide-methionine (S)-S-oxide reductase activity"/>
    <property type="evidence" value="ECO:0007669"/>
    <property type="project" value="UniProtKB-EC"/>
</dbReference>
<dbReference type="Proteomes" id="UP000750522">
    <property type="component" value="Unassembled WGS sequence"/>
</dbReference>
<dbReference type="NCBIfam" id="TIGR00401">
    <property type="entry name" value="msrA"/>
    <property type="match status" value="1"/>
</dbReference>
<dbReference type="EMBL" id="QQZK01000110">
    <property type="protein sequence ID" value="KAF5096684.1"/>
    <property type="molecule type" value="Genomic_DNA"/>
</dbReference>
<evidence type="ECO:0000256" key="1">
    <source>
        <dbReference type="ARBA" id="ARBA00005591"/>
    </source>
</evidence>
<evidence type="ECO:0000256" key="3">
    <source>
        <dbReference type="ARBA" id="ARBA00023002"/>
    </source>
</evidence>
<gene>
    <name evidence="6" type="ORF">DV451_004130</name>
</gene>
<evidence type="ECO:0000313" key="6">
    <source>
        <dbReference type="EMBL" id="KAF5096684.1"/>
    </source>
</evidence>
<dbReference type="AlphaFoldDB" id="A0A9P5G3G3"/>
<dbReference type="EC" id="1.8.4.11" evidence="2"/>
<proteinExistence type="inferred from homology"/>
<comment type="caution">
    <text evidence="6">The sequence shown here is derived from an EMBL/GenBank/DDBJ whole genome shotgun (WGS) entry which is preliminary data.</text>
</comment>
<evidence type="ECO:0000313" key="7">
    <source>
        <dbReference type="Proteomes" id="UP000750522"/>
    </source>
</evidence>